<proteinExistence type="predicted"/>
<protein>
    <submittedName>
        <fullName evidence="2">RES family NAD+ phosphorylase</fullName>
    </submittedName>
</protein>
<dbReference type="Pfam" id="PF08808">
    <property type="entry name" value="RES"/>
    <property type="match status" value="1"/>
</dbReference>
<organism evidence="2 3">
    <name type="scientific">Imperialibacter roseus</name>
    <dbReference type="NCBI Taxonomy" id="1324217"/>
    <lineage>
        <taxon>Bacteria</taxon>
        <taxon>Pseudomonadati</taxon>
        <taxon>Bacteroidota</taxon>
        <taxon>Cytophagia</taxon>
        <taxon>Cytophagales</taxon>
        <taxon>Flammeovirgaceae</taxon>
        <taxon>Imperialibacter</taxon>
    </lineage>
</organism>
<evidence type="ECO:0000259" key="1">
    <source>
        <dbReference type="SMART" id="SM00953"/>
    </source>
</evidence>
<dbReference type="Proteomes" id="UP001302349">
    <property type="component" value="Chromosome"/>
</dbReference>
<gene>
    <name evidence="2" type="ORF">RT717_16625</name>
</gene>
<keyword evidence="3" id="KW-1185">Reference proteome</keyword>
<dbReference type="SMART" id="SM00953">
    <property type="entry name" value="RES"/>
    <property type="match status" value="1"/>
</dbReference>
<accession>A0ABZ0IJK5</accession>
<name>A0ABZ0IJK5_9BACT</name>
<dbReference type="RefSeq" id="WP_317487508.1">
    <property type="nucleotide sequence ID" value="NZ_CP136051.1"/>
</dbReference>
<evidence type="ECO:0000313" key="3">
    <source>
        <dbReference type="Proteomes" id="UP001302349"/>
    </source>
</evidence>
<evidence type="ECO:0000313" key="2">
    <source>
        <dbReference type="EMBL" id="WOK04707.1"/>
    </source>
</evidence>
<dbReference type="InterPro" id="IPR014914">
    <property type="entry name" value="RES_dom"/>
</dbReference>
<reference evidence="2 3" key="1">
    <citation type="journal article" date="2023" name="Microbiol. Resour. Announc.">
        <title>Complete Genome Sequence of Imperialibacter roseus strain P4T.</title>
        <authorList>
            <person name="Tizabi D.R."/>
            <person name="Bachvaroff T."/>
            <person name="Hill R.T."/>
        </authorList>
    </citation>
    <scope>NUCLEOTIDE SEQUENCE [LARGE SCALE GENOMIC DNA]</scope>
    <source>
        <strain evidence="2 3">P4T</strain>
    </source>
</reference>
<dbReference type="EMBL" id="CP136051">
    <property type="protein sequence ID" value="WOK04707.1"/>
    <property type="molecule type" value="Genomic_DNA"/>
</dbReference>
<feature type="domain" description="RES" evidence="1">
    <location>
        <begin position="11"/>
        <end position="137"/>
    </location>
</feature>
<sequence length="147" mass="16668">MKVYRITLAKFSTSMYASGFVARWNSKGTFVIYTAGSRSLACLENLVHRSGEGLDAGFRVMTIEIPDDLAIERAVLNDLPGNWREFSQQVSTRNVGDKWVKSGNTAVLRVPSAIIPQEFNYILNPGHQDFKKIRLLSSEEFSFDRRF</sequence>